<evidence type="ECO:0000256" key="2">
    <source>
        <dbReference type="ARBA" id="ARBA00022630"/>
    </source>
</evidence>
<keyword evidence="3" id="KW-0274">FAD</keyword>
<evidence type="ECO:0000256" key="5">
    <source>
        <dbReference type="ARBA" id="ARBA00061147"/>
    </source>
</evidence>
<dbReference type="Pfam" id="PF00890">
    <property type="entry name" value="FAD_binding_2"/>
    <property type="match status" value="1"/>
</dbReference>
<keyword evidence="4" id="KW-0560">Oxidoreductase</keyword>
<protein>
    <recommendedName>
        <fullName evidence="7">FAD-dependent oxidoreductase 2 FAD-binding domain-containing protein</fullName>
    </recommendedName>
</protein>
<evidence type="ECO:0000256" key="3">
    <source>
        <dbReference type="ARBA" id="ARBA00022827"/>
    </source>
</evidence>
<dbReference type="SUPFAM" id="SSF51905">
    <property type="entry name" value="FAD/NAD(P)-binding domain"/>
    <property type="match status" value="1"/>
</dbReference>
<dbReference type="InterPro" id="IPR003953">
    <property type="entry name" value="FAD-dep_OxRdtase_2_FAD-bd"/>
</dbReference>
<dbReference type="InterPro" id="IPR027477">
    <property type="entry name" value="Succ_DH/fumarate_Rdtase_cat_sf"/>
</dbReference>
<gene>
    <name evidence="8" type="ORF">TPAR_04052</name>
</gene>
<sequence>MARALALRSSRSYEPWAAATHQANSPGASKHRRRAFSSRPNSTESTRDGAVHEETDVLIIGSGAGALTAALRSKARRLRVIVVEKERTLGGASAISGGGLWIPCNPVSKAAGVVDSKSDALKYFEQAVGNVGPASSPARREAFLDNGPRMIEFLQQLGLQLCFSKGYPDYYPKMDGAMGKGGGRSIESKPFDLRRLGAWQSALPSTRAPAAIQTVDAPIFTRPTSSPGAFAYTIRKMIPLKTKAFLGHKLASMGLALVAQLTYFNIKHSVDIRLETSLAELIQDSDGKVVGAKLNMKTGCRNIYASRRLILAAGGYAHNKHMRERFMMSPASTDWTSSPKGDTGDAIVAGMKLDAATALLDDAWWGPTILDPVTSKPSFAVIERARPHCIIVDASGCRFMNEAQSYTDAGHDQYARNNNVKAIPAWMILDTNHRNRYVLGHSLSPRMKPEKALAEGKMFAADTVEELARQIGVDAEGLTNTIRNYNKMCETGVDAEFGKGDNAYDNFLGDPTASCRNPNMGPLNKAPFYAIQVWPGDLGTKGGLLTDEFQRVVHKDGGIIPGLFAIGNTAASIMGRTYLGAGSTLGPAMTHGFVAANYLADNY</sequence>
<comment type="similarity">
    <text evidence="5">Belongs to the FAD-dependent oxidoreductase 2 family. 3-oxosteroid dehydrogenase subfamily.</text>
</comment>
<organism evidence="8 9">
    <name type="scientific">Tolypocladium paradoxum</name>
    <dbReference type="NCBI Taxonomy" id="94208"/>
    <lineage>
        <taxon>Eukaryota</taxon>
        <taxon>Fungi</taxon>
        <taxon>Dikarya</taxon>
        <taxon>Ascomycota</taxon>
        <taxon>Pezizomycotina</taxon>
        <taxon>Sordariomycetes</taxon>
        <taxon>Hypocreomycetidae</taxon>
        <taxon>Hypocreales</taxon>
        <taxon>Ophiocordycipitaceae</taxon>
        <taxon>Tolypocladium</taxon>
    </lineage>
</organism>
<dbReference type="Proteomes" id="UP000237481">
    <property type="component" value="Unassembled WGS sequence"/>
</dbReference>
<evidence type="ECO:0000256" key="4">
    <source>
        <dbReference type="ARBA" id="ARBA00023002"/>
    </source>
</evidence>
<dbReference type="PANTHER" id="PTHR43400:SF10">
    <property type="entry name" value="3-OXOSTEROID 1-DEHYDROGENASE"/>
    <property type="match status" value="1"/>
</dbReference>
<dbReference type="SUPFAM" id="SSF56425">
    <property type="entry name" value="Succinate dehydrogenase/fumarate reductase flavoprotein, catalytic domain"/>
    <property type="match status" value="1"/>
</dbReference>
<name>A0A2S4KZV6_9HYPO</name>
<dbReference type="OrthoDB" id="7777654at2759"/>
<dbReference type="AlphaFoldDB" id="A0A2S4KZV6"/>
<evidence type="ECO:0000313" key="8">
    <source>
        <dbReference type="EMBL" id="POR35732.1"/>
    </source>
</evidence>
<dbReference type="Gene3D" id="3.50.50.60">
    <property type="entry name" value="FAD/NAD(P)-binding domain"/>
    <property type="match status" value="2"/>
</dbReference>
<dbReference type="GO" id="GO:0008202">
    <property type="term" value="P:steroid metabolic process"/>
    <property type="evidence" value="ECO:0007669"/>
    <property type="project" value="UniProtKB-ARBA"/>
</dbReference>
<accession>A0A2S4KZV6</accession>
<comment type="cofactor">
    <cofactor evidence="1">
        <name>FAD</name>
        <dbReference type="ChEBI" id="CHEBI:57692"/>
    </cofactor>
</comment>
<feature type="region of interest" description="Disordered" evidence="6">
    <location>
        <begin position="17"/>
        <end position="50"/>
    </location>
</feature>
<dbReference type="InterPro" id="IPR050315">
    <property type="entry name" value="FAD-oxidoreductase_2"/>
</dbReference>
<dbReference type="Gene3D" id="3.90.700.10">
    <property type="entry name" value="Succinate dehydrogenase/fumarate reductase flavoprotein, catalytic domain"/>
    <property type="match status" value="1"/>
</dbReference>
<proteinExistence type="inferred from homology"/>
<dbReference type="STRING" id="94208.A0A2S4KZV6"/>
<dbReference type="EMBL" id="PKSG01000413">
    <property type="protein sequence ID" value="POR35732.1"/>
    <property type="molecule type" value="Genomic_DNA"/>
</dbReference>
<evidence type="ECO:0000313" key="9">
    <source>
        <dbReference type="Proteomes" id="UP000237481"/>
    </source>
</evidence>
<evidence type="ECO:0000256" key="6">
    <source>
        <dbReference type="SAM" id="MobiDB-lite"/>
    </source>
</evidence>
<evidence type="ECO:0000256" key="1">
    <source>
        <dbReference type="ARBA" id="ARBA00001974"/>
    </source>
</evidence>
<dbReference type="InterPro" id="IPR036188">
    <property type="entry name" value="FAD/NAD-bd_sf"/>
</dbReference>
<keyword evidence="9" id="KW-1185">Reference proteome</keyword>
<dbReference type="FunFam" id="3.50.50.60:FF:000208">
    <property type="entry name" value="3-ketosteroid dehydrogenase"/>
    <property type="match status" value="1"/>
</dbReference>
<evidence type="ECO:0000259" key="7">
    <source>
        <dbReference type="Pfam" id="PF00890"/>
    </source>
</evidence>
<reference evidence="8 9" key="1">
    <citation type="submission" date="2018-01" db="EMBL/GenBank/DDBJ databases">
        <title>Harnessing the power of phylogenomics to disentangle the directionality and signatures of interkingdom host jumping in the parasitic fungal genus Tolypocladium.</title>
        <authorList>
            <person name="Quandt C.A."/>
            <person name="Patterson W."/>
            <person name="Spatafora J.W."/>
        </authorList>
    </citation>
    <scope>NUCLEOTIDE SEQUENCE [LARGE SCALE GENOMIC DNA]</scope>
    <source>
        <strain evidence="8 9">NRBC 100945</strain>
    </source>
</reference>
<comment type="caution">
    <text evidence="8">The sequence shown here is derived from an EMBL/GenBank/DDBJ whole genome shotgun (WGS) entry which is preliminary data.</text>
</comment>
<dbReference type="GO" id="GO:0016491">
    <property type="term" value="F:oxidoreductase activity"/>
    <property type="evidence" value="ECO:0007669"/>
    <property type="project" value="UniProtKB-KW"/>
</dbReference>
<feature type="domain" description="FAD-dependent oxidoreductase 2 FAD-binding" evidence="7">
    <location>
        <begin position="56"/>
        <end position="585"/>
    </location>
</feature>
<keyword evidence="2" id="KW-0285">Flavoprotein</keyword>
<dbReference type="PANTHER" id="PTHR43400">
    <property type="entry name" value="FUMARATE REDUCTASE"/>
    <property type="match status" value="1"/>
</dbReference>